<dbReference type="AlphaFoldDB" id="A0A366M846"/>
<dbReference type="InterPro" id="IPR014433">
    <property type="entry name" value="CooC"/>
</dbReference>
<dbReference type="PANTHER" id="PTHR43384:SF6">
    <property type="entry name" value="SEPTUM SITE-DETERMINING PROTEIN MIND HOMOLOG, CHLOROPLASTIC"/>
    <property type="match status" value="1"/>
</dbReference>
<dbReference type="PIRSF" id="PIRSF005647">
    <property type="entry name" value="CooC"/>
    <property type="match status" value="1"/>
</dbReference>
<evidence type="ECO:0000259" key="3">
    <source>
        <dbReference type="Pfam" id="PF01656"/>
    </source>
</evidence>
<sequence length="263" mass="28570">MKIAITGKGGVGKTTLASTLACIYSQDHGVFAIDADPDMNLATSLGVEEKIEPISSMQYLIKDRTGADSGASFGEVFKINPKISDLPDKLSYDYKKDGSLKLMVMGTVEKGGDGCVCPAAVLLKALLRNIIVKKEEIVILDMEAGIEHLGRRTAESVDTMVIVVEPGLKSIETTERIKKLASDIGIKSILAVLNKCSSKEEQSFVEKKLNRIDIELIGSIPTDKNVVMSDMEGKSLMNYKDSKALQSIKTIAKSLEEKLKKEN</sequence>
<gene>
    <name evidence="4" type="ORF">ALNOE001_20980</name>
</gene>
<dbReference type="Gene3D" id="3.40.50.300">
    <property type="entry name" value="P-loop containing nucleotide triphosphate hydrolases"/>
    <property type="match status" value="1"/>
</dbReference>
<keyword evidence="5" id="KW-1185">Reference proteome</keyword>
<name>A0A366M846_9EURY</name>
<accession>A0A366M846</accession>
<dbReference type="InterPro" id="IPR027417">
    <property type="entry name" value="P-loop_NTPase"/>
</dbReference>
<evidence type="ECO:0000313" key="5">
    <source>
        <dbReference type="Proteomes" id="UP000253099"/>
    </source>
</evidence>
<proteinExistence type="predicted"/>
<reference evidence="4 5" key="1">
    <citation type="submission" date="2018-06" db="EMBL/GenBank/DDBJ databases">
        <title>Genomic insight into two independent archaeal endosymbiosis events.</title>
        <authorList>
            <person name="Lind A.E."/>
            <person name="Lewis W.H."/>
            <person name="Spang A."/>
            <person name="Guy L."/>
            <person name="Embley M.T."/>
            <person name="Ettema T.J.G."/>
        </authorList>
    </citation>
    <scope>NUCLEOTIDE SEQUENCE [LARGE SCALE GENOMIC DNA]</scope>
    <source>
        <strain evidence="4">NOE</strain>
    </source>
</reference>
<evidence type="ECO:0000256" key="2">
    <source>
        <dbReference type="ARBA" id="ARBA00022840"/>
    </source>
</evidence>
<dbReference type="SUPFAM" id="SSF52540">
    <property type="entry name" value="P-loop containing nucleoside triphosphate hydrolases"/>
    <property type="match status" value="1"/>
</dbReference>
<dbReference type="GO" id="GO:0051782">
    <property type="term" value="P:negative regulation of cell division"/>
    <property type="evidence" value="ECO:0007669"/>
    <property type="project" value="TreeGrafter"/>
</dbReference>
<evidence type="ECO:0000313" key="4">
    <source>
        <dbReference type="EMBL" id="RBQ22355.1"/>
    </source>
</evidence>
<protein>
    <submittedName>
        <fullName evidence="4">Iron-sulfur cluster carrier protein</fullName>
    </submittedName>
</protein>
<evidence type="ECO:0000256" key="1">
    <source>
        <dbReference type="ARBA" id="ARBA00022741"/>
    </source>
</evidence>
<dbReference type="GO" id="GO:0009898">
    <property type="term" value="C:cytoplasmic side of plasma membrane"/>
    <property type="evidence" value="ECO:0007669"/>
    <property type="project" value="TreeGrafter"/>
</dbReference>
<keyword evidence="1" id="KW-0547">Nucleotide-binding</keyword>
<dbReference type="EMBL" id="NIZT01000070">
    <property type="protein sequence ID" value="RBQ22355.1"/>
    <property type="molecule type" value="Genomic_DNA"/>
</dbReference>
<dbReference type="Pfam" id="PF01656">
    <property type="entry name" value="CbiA"/>
    <property type="match status" value="1"/>
</dbReference>
<dbReference type="InterPro" id="IPR002586">
    <property type="entry name" value="CobQ/CobB/MinD/ParA_Nub-bd_dom"/>
</dbReference>
<keyword evidence="2" id="KW-0067">ATP-binding</keyword>
<organism evidence="4 5">
    <name type="scientific">Candidatus Methanobinarius endosymbioticus</name>
    <dbReference type="NCBI Taxonomy" id="2006182"/>
    <lineage>
        <taxon>Archaea</taxon>
        <taxon>Methanobacteriati</taxon>
        <taxon>Methanobacteriota</taxon>
        <taxon>Methanomada group</taxon>
        <taxon>Methanobacteria</taxon>
        <taxon>Methanobacteriales</taxon>
        <taxon>Methanobacteriaceae</taxon>
        <taxon>Candidatus Methanobinarius</taxon>
    </lineage>
</organism>
<dbReference type="GO" id="GO:0016887">
    <property type="term" value="F:ATP hydrolysis activity"/>
    <property type="evidence" value="ECO:0007669"/>
    <property type="project" value="TreeGrafter"/>
</dbReference>
<feature type="domain" description="CobQ/CobB/MinD/ParA nucleotide binding" evidence="3">
    <location>
        <begin position="4"/>
        <end position="235"/>
    </location>
</feature>
<comment type="caution">
    <text evidence="4">The sequence shown here is derived from an EMBL/GenBank/DDBJ whole genome shotgun (WGS) entry which is preliminary data.</text>
</comment>
<dbReference type="InterPro" id="IPR050625">
    <property type="entry name" value="ParA/MinD_ATPase"/>
</dbReference>
<dbReference type="GO" id="GO:0005524">
    <property type="term" value="F:ATP binding"/>
    <property type="evidence" value="ECO:0007669"/>
    <property type="project" value="UniProtKB-KW"/>
</dbReference>
<dbReference type="Proteomes" id="UP000253099">
    <property type="component" value="Unassembled WGS sequence"/>
</dbReference>
<dbReference type="FunFam" id="3.40.50.300:FF:001573">
    <property type="entry name" value="Carbon monoxide dehydrogenase accessory protein CooC"/>
    <property type="match status" value="1"/>
</dbReference>
<dbReference type="GO" id="GO:0005829">
    <property type="term" value="C:cytosol"/>
    <property type="evidence" value="ECO:0007669"/>
    <property type="project" value="TreeGrafter"/>
</dbReference>
<dbReference type="PANTHER" id="PTHR43384">
    <property type="entry name" value="SEPTUM SITE-DETERMINING PROTEIN MIND HOMOLOG, CHLOROPLASTIC-RELATED"/>
    <property type="match status" value="1"/>
</dbReference>